<dbReference type="EMBL" id="LR796858">
    <property type="protein sequence ID" value="CAB4170969.1"/>
    <property type="molecule type" value="Genomic_DNA"/>
</dbReference>
<evidence type="ECO:0000313" key="3">
    <source>
        <dbReference type="EMBL" id="CAB4176193.1"/>
    </source>
</evidence>
<accession>A0A6J5PF04</accession>
<evidence type="ECO:0000313" key="2">
    <source>
        <dbReference type="EMBL" id="CAB4170969.1"/>
    </source>
</evidence>
<sequence>MANISGFKANMIGGGARPNQFRVDLSFPSFVLGGAGALAGLHAQFLCKAATLPAATIDNIQTFYRGRQVNFAGERSFQPWNISVYNDTTFSIRNAFEVWSDGVLNMASTAGKMSPLDYQTDMQVVQLDRNNLEIKTYTFHDVYPTNIGAIQLDYQANNDIEIFDVEFHYNYWTSNTSSGSSPIGATVSINTPLGTIGGGV</sequence>
<evidence type="ECO:0000313" key="1">
    <source>
        <dbReference type="EMBL" id="CAB4167728.1"/>
    </source>
</evidence>
<reference evidence="1" key="1">
    <citation type="submission" date="2020-04" db="EMBL/GenBank/DDBJ databases">
        <authorList>
            <person name="Chiriac C."/>
            <person name="Salcher M."/>
            <person name="Ghai R."/>
            <person name="Kavagutti S V."/>
        </authorList>
    </citation>
    <scope>NUCLEOTIDE SEQUENCE</scope>
</reference>
<dbReference type="Pfam" id="PF06841">
    <property type="entry name" value="Phage_T4_gp19"/>
    <property type="match status" value="1"/>
</dbReference>
<dbReference type="EMBL" id="LR796944">
    <property type="protein sequence ID" value="CAB4176193.1"/>
    <property type="molecule type" value="Genomic_DNA"/>
</dbReference>
<dbReference type="GO" id="GO:0005198">
    <property type="term" value="F:structural molecule activity"/>
    <property type="evidence" value="ECO:0007669"/>
    <property type="project" value="InterPro"/>
</dbReference>
<protein>
    <submittedName>
        <fullName evidence="1">Tail tube protein</fullName>
    </submittedName>
</protein>
<dbReference type="EMBL" id="LR796815">
    <property type="protein sequence ID" value="CAB4167728.1"/>
    <property type="molecule type" value="Genomic_DNA"/>
</dbReference>
<dbReference type="EMBL" id="LR797534">
    <property type="protein sequence ID" value="CAB4223045.1"/>
    <property type="molecule type" value="Genomic_DNA"/>
</dbReference>
<evidence type="ECO:0000313" key="4">
    <source>
        <dbReference type="EMBL" id="CAB4223045.1"/>
    </source>
</evidence>
<proteinExistence type="predicted"/>
<gene>
    <name evidence="4" type="ORF">UFOVP1666_88</name>
    <name evidence="1" type="ORF">UFOVP867_43</name>
    <name evidence="2" type="ORF">UFOVP913_155</name>
    <name evidence="3" type="ORF">UFOVP993_11</name>
</gene>
<dbReference type="InterPro" id="IPR010667">
    <property type="entry name" value="Phage_T4_Gp19"/>
</dbReference>
<name>A0A6J5PF04_9CAUD</name>
<organism evidence="1">
    <name type="scientific">uncultured Caudovirales phage</name>
    <dbReference type="NCBI Taxonomy" id="2100421"/>
    <lineage>
        <taxon>Viruses</taxon>
        <taxon>Duplodnaviria</taxon>
        <taxon>Heunggongvirae</taxon>
        <taxon>Uroviricota</taxon>
        <taxon>Caudoviricetes</taxon>
        <taxon>Peduoviridae</taxon>
        <taxon>Maltschvirus</taxon>
        <taxon>Maltschvirus maltsch</taxon>
    </lineage>
</organism>